<reference evidence="8 9" key="1">
    <citation type="submission" date="2019-03" db="EMBL/GenBank/DDBJ databases">
        <authorList>
            <person name="Jensen L."/>
            <person name="Storgaard J."/>
            <person name="Sulaj E."/>
            <person name="Schramm A."/>
            <person name="Marshall I.P.G."/>
        </authorList>
    </citation>
    <scope>NUCLEOTIDE SEQUENCE [LARGE SCALE GENOMIC DNA]</scope>
    <source>
        <strain evidence="8 9">2017H2G3</strain>
    </source>
</reference>
<feature type="transmembrane region" description="Helical" evidence="6">
    <location>
        <begin position="356"/>
        <end position="376"/>
    </location>
</feature>
<evidence type="ECO:0000256" key="3">
    <source>
        <dbReference type="ARBA" id="ARBA00022692"/>
    </source>
</evidence>
<feature type="transmembrane region" description="Helical" evidence="6">
    <location>
        <begin position="750"/>
        <end position="774"/>
    </location>
</feature>
<gene>
    <name evidence="8" type="ORF">E0Y62_12575</name>
</gene>
<feature type="domain" description="ABC3 transporter permease C-terminal" evidence="7">
    <location>
        <begin position="264"/>
        <end position="385"/>
    </location>
</feature>
<evidence type="ECO:0000256" key="5">
    <source>
        <dbReference type="ARBA" id="ARBA00023136"/>
    </source>
</evidence>
<feature type="transmembrane region" description="Helical" evidence="6">
    <location>
        <begin position="706"/>
        <end position="730"/>
    </location>
</feature>
<evidence type="ECO:0000313" key="9">
    <source>
        <dbReference type="Proteomes" id="UP000293846"/>
    </source>
</evidence>
<feature type="transmembrane region" description="Helical" evidence="6">
    <location>
        <begin position="653"/>
        <end position="677"/>
    </location>
</feature>
<dbReference type="PANTHER" id="PTHR30287:SF2">
    <property type="entry name" value="BLL1001 PROTEIN"/>
    <property type="match status" value="1"/>
</dbReference>
<accession>A0A4V2NUB8</accession>
<feature type="transmembrane region" description="Helical" evidence="6">
    <location>
        <begin position="257"/>
        <end position="281"/>
    </location>
</feature>
<dbReference type="InterPro" id="IPR003838">
    <property type="entry name" value="ABC3_permease_C"/>
</dbReference>
<dbReference type="Pfam" id="PF02687">
    <property type="entry name" value="FtsX"/>
    <property type="match status" value="2"/>
</dbReference>
<keyword evidence="4 6" id="KW-1133">Transmembrane helix</keyword>
<feature type="transmembrane region" description="Helical" evidence="6">
    <location>
        <begin position="313"/>
        <end position="336"/>
    </location>
</feature>
<dbReference type="InterPro" id="IPR038766">
    <property type="entry name" value="Membrane_comp_ABC_pdt"/>
</dbReference>
<feature type="transmembrane region" description="Helical" evidence="6">
    <location>
        <begin position="436"/>
        <end position="456"/>
    </location>
</feature>
<keyword evidence="2" id="KW-1003">Cell membrane</keyword>
<dbReference type="OrthoDB" id="2024371at2"/>
<evidence type="ECO:0000256" key="4">
    <source>
        <dbReference type="ARBA" id="ARBA00022989"/>
    </source>
</evidence>
<comment type="caution">
    <text evidence="8">The sequence shown here is derived from an EMBL/GenBank/DDBJ whole genome shotgun (WGS) entry which is preliminary data.</text>
</comment>
<dbReference type="EMBL" id="SJTH01000013">
    <property type="protein sequence ID" value="TCJ03783.1"/>
    <property type="molecule type" value="Genomic_DNA"/>
</dbReference>
<feature type="transmembrane region" description="Helical" evidence="6">
    <location>
        <begin position="21"/>
        <end position="40"/>
    </location>
</feature>
<evidence type="ECO:0000313" key="8">
    <source>
        <dbReference type="EMBL" id="TCJ03783.1"/>
    </source>
</evidence>
<keyword evidence="9" id="KW-1185">Reference proteome</keyword>
<name>A0A4V2NUB8_9BACI</name>
<proteinExistence type="predicted"/>
<evidence type="ECO:0000256" key="6">
    <source>
        <dbReference type="SAM" id="Phobius"/>
    </source>
</evidence>
<evidence type="ECO:0000259" key="7">
    <source>
        <dbReference type="Pfam" id="PF02687"/>
    </source>
</evidence>
<organism evidence="8 9">
    <name type="scientific">Cytobacillus praedii</name>
    <dbReference type="NCBI Taxonomy" id="1742358"/>
    <lineage>
        <taxon>Bacteria</taxon>
        <taxon>Bacillati</taxon>
        <taxon>Bacillota</taxon>
        <taxon>Bacilli</taxon>
        <taxon>Bacillales</taxon>
        <taxon>Bacillaceae</taxon>
        <taxon>Cytobacillus</taxon>
    </lineage>
</organism>
<dbReference type="Proteomes" id="UP000293846">
    <property type="component" value="Unassembled WGS sequence"/>
</dbReference>
<feature type="domain" description="ABC3 transporter permease C-terminal" evidence="7">
    <location>
        <begin position="663"/>
        <end position="783"/>
    </location>
</feature>
<evidence type="ECO:0000256" key="1">
    <source>
        <dbReference type="ARBA" id="ARBA00004651"/>
    </source>
</evidence>
<dbReference type="AlphaFoldDB" id="A0A4V2NUB8"/>
<dbReference type="GO" id="GO:0005886">
    <property type="term" value="C:plasma membrane"/>
    <property type="evidence" value="ECO:0007669"/>
    <property type="project" value="UniProtKB-SubCell"/>
</dbReference>
<sequence length="789" mass="87534">MKTIVTLCIGNIRKRKIQNGLIVILIMLSTLLLATSITLIQNTENLFEKKHEETNGAHQILTMGEELHDPKVVNKWWDSQKGVTASELMPFKNLSGIKINGKEIPNLYLFMMNTPETPVSVDQLIVIEGKKQKHPQKGTIWIPTSMASSYEISLGEDIEFHTGENTFKLSVSAIVVDMPFGGPFTTNARVWMNEQDYEEQLQAMTGKEKHMMALRFDEYSQSAAYWENFERYLNKPYLESKMEYESIASFYLIINKVIGFVMVFLGTIMMSVSLFIIGFSISDAILSNYKTIGVIKSIGVTSRGIIGVYVMQYGFLSIVSIIPGLLLSSILSRVIIESSLSFLQSGDSLGNVQGLANYLLIGGTILIIVVITTFFYSRKTRSVDPVQAIRYGMSEAESSKITRRLNHSNRILHSIGLPFQVEIGIKNLSKNMRSSALMILLTTFTSAVLVFGFVLLNSIISIKETAPSWGYDSSNIAVTVFNESAFSKNNFEEYLLSDKRIKNFGWVGELTGVFPSDSSPPLNINISVVEGSYDDFGFENIHGRNPHNKNEIAIGVNVARALKKDVGDILDVYLGGEKQRLIVTGIYQSIANKSYSARITSEVAKTNTTDIVFINLNDVTQSNQVADELNETFNESISVSTQQMLLDSVFKEAVALLIMPLSLMGILFITVTFIMIFSISRINVRKESSTYGIYKSIGMTSNKIRWSITSGIFILSAVGALFGVVVGVKLLPLVLQNILSQYGLIELPLIINWGMALGISCLSIIAACLSCWLSTSVISKTSPRILIVE</sequence>
<keyword evidence="3 6" id="KW-0812">Transmembrane</keyword>
<protein>
    <submittedName>
        <fullName evidence="8">FtsX-like permease family protein</fullName>
    </submittedName>
</protein>
<evidence type="ECO:0000256" key="2">
    <source>
        <dbReference type="ARBA" id="ARBA00022475"/>
    </source>
</evidence>
<keyword evidence="5 6" id="KW-0472">Membrane</keyword>
<comment type="subcellular location">
    <subcellularLocation>
        <location evidence="1">Cell membrane</location>
        <topology evidence="1">Multi-pass membrane protein</topology>
    </subcellularLocation>
</comment>
<dbReference type="PANTHER" id="PTHR30287">
    <property type="entry name" value="MEMBRANE COMPONENT OF PREDICTED ABC SUPERFAMILY METABOLITE UPTAKE TRANSPORTER"/>
    <property type="match status" value="1"/>
</dbReference>
<dbReference type="RefSeq" id="WP_057767079.1">
    <property type="nucleotide sequence ID" value="NZ_LMBX01000024.1"/>
</dbReference>
<dbReference type="STRING" id="1742358.GCA_001439605_02918"/>